<organism evidence="1 2">
    <name type="scientific">Streptomyces zaomyceticus</name>
    <dbReference type="NCBI Taxonomy" id="68286"/>
    <lineage>
        <taxon>Bacteria</taxon>
        <taxon>Bacillati</taxon>
        <taxon>Actinomycetota</taxon>
        <taxon>Actinomycetes</taxon>
        <taxon>Kitasatosporales</taxon>
        <taxon>Streptomycetaceae</taxon>
        <taxon>Streptomyces</taxon>
    </lineage>
</organism>
<sequence>MEREDADALRAVPLLGSCFVREHASLAEVARPQESVSLNRNPTCCFCWLIVDLEQDGEAQELRLGLAHSSEVRQLVYSHSSCLRERIHPNMDLWWEF</sequence>
<accession>A0ABZ1LM80</accession>
<proteinExistence type="predicted"/>
<evidence type="ECO:0000313" key="1">
    <source>
        <dbReference type="EMBL" id="WTR73855.1"/>
    </source>
</evidence>
<gene>
    <name evidence="1" type="ORF">OG814_33485</name>
</gene>
<dbReference type="EMBL" id="CP108188">
    <property type="protein sequence ID" value="WTR73855.1"/>
    <property type="molecule type" value="Genomic_DNA"/>
</dbReference>
<name>A0ABZ1LM80_9ACTN</name>
<reference evidence="1 2" key="1">
    <citation type="submission" date="2022-10" db="EMBL/GenBank/DDBJ databases">
        <title>The complete genomes of actinobacterial strains from the NBC collection.</title>
        <authorList>
            <person name="Joergensen T.S."/>
            <person name="Alvarez Arevalo M."/>
            <person name="Sterndorff E.B."/>
            <person name="Faurdal D."/>
            <person name="Vuksanovic O."/>
            <person name="Mourched A.-S."/>
            <person name="Charusanti P."/>
            <person name="Shaw S."/>
            <person name="Blin K."/>
            <person name="Weber T."/>
        </authorList>
    </citation>
    <scope>NUCLEOTIDE SEQUENCE [LARGE SCALE GENOMIC DNA]</scope>
    <source>
        <strain evidence="1 2">NBC_00123</strain>
    </source>
</reference>
<dbReference type="RefSeq" id="WP_327160838.1">
    <property type="nucleotide sequence ID" value="NZ_CP108062.1"/>
</dbReference>
<dbReference type="Proteomes" id="UP001622594">
    <property type="component" value="Chromosome"/>
</dbReference>
<evidence type="ECO:0000313" key="2">
    <source>
        <dbReference type="Proteomes" id="UP001622594"/>
    </source>
</evidence>
<protein>
    <submittedName>
        <fullName evidence="1">Uncharacterized protein</fullName>
    </submittedName>
</protein>
<keyword evidence="2" id="KW-1185">Reference proteome</keyword>